<dbReference type="GO" id="GO:0052621">
    <property type="term" value="F:diguanylate cyclase activity"/>
    <property type="evidence" value="ECO:0007669"/>
    <property type="project" value="UniProtKB-EC"/>
</dbReference>
<feature type="domain" description="GGDEF" evidence="5">
    <location>
        <begin position="74"/>
        <end position="208"/>
    </location>
</feature>
<dbReference type="Gene3D" id="3.30.70.270">
    <property type="match status" value="1"/>
</dbReference>
<dbReference type="InterPro" id="IPR050469">
    <property type="entry name" value="Diguanylate_Cyclase"/>
</dbReference>
<dbReference type="GO" id="GO:1902201">
    <property type="term" value="P:negative regulation of bacterial-type flagellum-dependent cell motility"/>
    <property type="evidence" value="ECO:0007669"/>
    <property type="project" value="TreeGrafter"/>
</dbReference>
<dbReference type="RefSeq" id="WP_283172111.1">
    <property type="nucleotide sequence ID" value="NZ_JAPNOA010000006.1"/>
</dbReference>
<organism evidence="6 7">
    <name type="scientific">Parathalassolituus penaei</name>
    <dbReference type="NCBI Taxonomy" id="2997323"/>
    <lineage>
        <taxon>Bacteria</taxon>
        <taxon>Pseudomonadati</taxon>
        <taxon>Pseudomonadota</taxon>
        <taxon>Gammaproteobacteria</taxon>
        <taxon>Oceanospirillales</taxon>
        <taxon>Oceanospirillaceae</taxon>
        <taxon>Parathalassolituus</taxon>
    </lineage>
</organism>
<dbReference type="FunFam" id="3.30.70.270:FF:000001">
    <property type="entry name" value="Diguanylate cyclase domain protein"/>
    <property type="match status" value="1"/>
</dbReference>
<evidence type="ECO:0000256" key="2">
    <source>
        <dbReference type="ARBA" id="ARBA00012528"/>
    </source>
</evidence>
<feature type="region of interest" description="Disordered" evidence="4">
    <location>
        <begin position="1"/>
        <end position="20"/>
    </location>
</feature>
<dbReference type="PROSITE" id="PS50887">
    <property type="entry name" value="GGDEF"/>
    <property type="match status" value="1"/>
</dbReference>
<name>A0A9X3IS86_9GAMM</name>
<dbReference type="CDD" id="cd01949">
    <property type="entry name" value="GGDEF"/>
    <property type="match status" value="1"/>
</dbReference>
<gene>
    <name evidence="6" type="ORF">OUO13_01655</name>
</gene>
<dbReference type="InterPro" id="IPR043128">
    <property type="entry name" value="Rev_trsase/Diguanyl_cyclase"/>
</dbReference>
<dbReference type="SMART" id="SM00267">
    <property type="entry name" value="GGDEF"/>
    <property type="match status" value="1"/>
</dbReference>
<dbReference type="PANTHER" id="PTHR45138">
    <property type="entry name" value="REGULATORY COMPONENTS OF SENSORY TRANSDUCTION SYSTEM"/>
    <property type="match status" value="1"/>
</dbReference>
<evidence type="ECO:0000313" key="7">
    <source>
        <dbReference type="Proteomes" id="UP001150830"/>
    </source>
</evidence>
<dbReference type="EC" id="2.7.7.65" evidence="2"/>
<proteinExistence type="predicted"/>
<dbReference type="GO" id="GO:0043709">
    <property type="term" value="P:cell adhesion involved in single-species biofilm formation"/>
    <property type="evidence" value="ECO:0007669"/>
    <property type="project" value="TreeGrafter"/>
</dbReference>
<dbReference type="SUPFAM" id="SSF55073">
    <property type="entry name" value="Nucleotide cyclase"/>
    <property type="match status" value="1"/>
</dbReference>
<dbReference type="GO" id="GO:0005886">
    <property type="term" value="C:plasma membrane"/>
    <property type="evidence" value="ECO:0007669"/>
    <property type="project" value="TreeGrafter"/>
</dbReference>
<keyword evidence="7" id="KW-1185">Reference proteome</keyword>
<dbReference type="AlphaFoldDB" id="A0A9X3IS86"/>
<comment type="caution">
    <text evidence="6">The sequence shown here is derived from an EMBL/GenBank/DDBJ whole genome shotgun (WGS) entry which is preliminary data.</text>
</comment>
<evidence type="ECO:0000256" key="1">
    <source>
        <dbReference type="ARBA" id="ARBA00001946"/>
    </source>
</evidence>
<sequence>MARASKRSSDILAEPTGDTDDSPWECVGTVCRYREELVSLRQQVVTDPLTGLFNLRYLLTSMEQEFERTERTNVPTALMMVDVDHFKKVNDRWGHEVGNRVLQAIADAIRLSTRRLDIQCRYGGEEFAVLLPSSSLLQASVVAERLRQMVEAIRLQEGSDTLQVTVSIGVAMREKGASLSTSELVHQADIQLYEAKRSGRNRVCIAPSPCSIARVTADEKDMMRSLFAPRRE</sequence>
<evidence type="ECO:0000256" key="3">
    <source>
        <dbReference type="ARBA" id="ARBA00034247"/>
    </source>
</evidence>
<accession>A0A9X3IS86</accession>
<dbReference type="Pfam" id="PF00990">
    <property type="entry name" value="GGDEF"/>
    <property type="match status" value="1"/>
</dbReference>
<dbReference type="InterPro" id="IPR000160">
    <property type="entry name" value="GGDEF_dom"/>
</dbReference>
<dbReference type="EMBL" id="JAPNOA010000006">
    <property type="protein sequence ID" value="MCY0963893.1"/>
    <property type="molecule type" value="Genomic_DNA"/>
</dbReference>
<dbReference type="InterPro" id="IPR029787">
    <property type="entry name" value="Nucleotide_cyclase"/>
</dbReference>
<comment type="cofactor">
    <cofactor evidence="1">
        <name>Mg(2+)</name>
        <dbReference type="ChEBI" id="CHEBI:18420"/>
    </cofactor>
</comment>
<comment type="catalytic activity">
    <reaction evidence="3">
        <text>2 GTP = 3',3'-c-di-GMP + 2 diphosphate</text>
        <dbReference type="Rhea" id="RHEA:24898"/>
        <dbReference type="ChEBI" id="CHEBI:33019"/>
        <dbReference type="ChEBI" id="CHEBI:37565"/>
        <dbReference type="ChEBI" id="CHEBI:58805"/>
        <dbReference type="EC" id="2.7.7.65"/>
    </reaction>
</comment>
<evidence type="ECO:0000256" key="4">
    <source>
        <dbReference type="SAM" id="MobiDB-lite"/>
    </source>
</evidence>
<dbReference type="Proteomes" id="UP001150830">
    <property type="component" value="Unassembled WGS sequence"/>
</dbReference>
<evidence type="ECO:0000259" key="5">
    <source>
        <dbReference type="PROSITE" id="PS50887"/>
    </source>
</evidence>
<protein>
    <recommendedName>
        <fullName evidence="2">diguanylate cyclase</fullName>
        <ecNumber evidence="2">2.7.7.65</ecNumber>
    </recommendedName>
</protein>
<evidence type="ECO:0000313" key="6">
    <source>
        <dbReference type="EMBL" id="MCY0963893.1"/>
    </source>
</evidence>
<dbReference type="PANTHER" id="PTHR45138:SF9">
    <property type="entry name" value="DIGUANYLATE CYCLASE DGCM-RELATED"/>
    <property type="match status" value="1"/>
</dbReference>
<dbReference type="NCBIfam" id="TIGR00254">
    <property type="entry name" value="GGDEF"/>
    <property type="match status" value="1"/>
</dbReference>
<reference evidence="6" key="1">
    <citation type="submission" date="2022-11" db="EMBL/GenBank/DDBJ databases">
        <title>Parathalassolutuus dongxingensis gen. nov., sp. nov., a novel member of family Oceanospirillaceae isolated from a coastal shrimp pond in Guangxi, China.</title>
        <authorList>
            <person name="Chen H."/>
        </authorList>
    </citation>
    <scope>NUCLEOTIDE SEQUENCE</scope>
    <source>
        <strain evidence="6">G-43</strain>
    </source>
</reference>